<proteinExistence type="predicted"/>
<feature type="region of interest" description="Disordered" evidence="4">
    <location>
        <begin position="29"/>
        <end position="86"/>
    </location>
</feature>
<keyword evidence="3" id="KW-0472">Membrane</keyword>
<dbReference type="OrthoDB" id="9769707at2"/>
<gene>
    <name evidence="6" type="ORF">SAMN02927928_1500</name>
</gene>
<dbReference type="Gene3D" id="3.10.20.310">
    <property type="entry name" value="membrane protein fhac"/>
    <property type="match status" value="1"/>
</dbReference>
<dbReference type="GO" id="GO:0019867">
    <property type="term" value="C:outer membrane"/>
    <property type="evidence" value="ECO:0007669"/>
    <property type="project" value="InterPro"/>
</dbReference>
<feature type="compositionally biased region" description="Low complexity" evidence="4">
    <location>
        <begin position="55"/>
        <end position="81"/>
    </location>
</feature>
<keyword evidence="2" id="KW-1134">Transmembrane beta strand</keyword>
<feature type="domain" description="Bacterial surface antigen (D15)" evidence="5">
    <location>
        <begin position="402"/>
        <end position="691"/>
    </location>
</feature>
<keyword evidence="2" id="KW-0812">Transmembrane</keyword>
<dbReference type="Gene3D" id="2.40.160.50">
    <property type="entry name" value="membrane protein fhac: a member of the omp85/tpsb transporter family"/>
    <property type="match status" value="1"/>
</dbReference>
<sequence length="691" mass="73919">MLGLGLLATAVQAQEMAQETTAVEVPAVKPAQEEAPPLPDNPQDAPIITDDDFNAALPPIEATTAPPAEPTPEATPDTLPEVTATDDPELDAPLPALEGYDVQPNQMAATEEALPEIRYVTVVDGLHDIHLNDEFKPLSALMNGKGKAANVAQVRARATEDEALILRLLKSQGYYDGTVTTSLAQPSEAGGPVQAHIVVTPGPAYHFGLIMADAQPTLPPDLIRNALPLQPGEQIIATHVLAAEANVSVVLQQSGYPFVKVGERDILLDGAKLTGDYTLKVDTGHRARFGGFKSDGKEAFSADHVAALTRFEKGDLYDNRKVDDLREALVSTGLFRSVAVEPVATGIFAADGSEYVDLLVHQQRGPYRTIAGEFGYNTGEGVTATASWQNRNKFPPEGALIITAALGTQEQGLTTTFRRSNAKKRDRTFQLSSALTHNIYDSYEAYTFNVAGSVARVSTPLWQKVWTWSYGFDLAASREATDGVVNFSDAADNYYIAALPTKLAYDRSDSLLNPATGYRASAEVTPLISLSGGGASIRTVFDASYYYPMGNKAVIAARSRLGVIYGGELDKIPPSRRLYAGGGGSVRGYSYQQLGPHDATGTATGGLSLFEASVEYRYRMGDIGIVPFIDIGQSYASTTPSFSDLRVGFGIGARLYTNFGPIRIDVATPVNRDKSNGEPQIALYVGIGQAF</sequence>
<dbReference type="AlphaFoldDB" id="A0A1G4QUP0"/>
<evidence type="ECO:0000259" key="5">
    <source>
        <dbReference type="Pfam" id="PF01103"/>
    </source>
</evidence>
<name>A0A1G4QUP0_9CAUL</name>
<evidence type="ECO:0000256" key="2">
    <source>
        <dbReference type="ARBA" id="ARBA00022452"/>
    </source>
</evidence>
<comment type="subcellular location">
    <subcellularLocation>
        <location evidence="1">Membrane</location>
    </subcellularLocation>
</comment>
<keyword evidence="7" id="KW-1185">Reference proteome</keyword>
<organism evidence="6 7">
    <name type="scientific">Asticcacaulis taihuensis</name>
    <dbReference type="NCBI Taxonomy" id="260084"/>
    <lineage>
        <taxon>Bacteria</taxon>
        <taxon>Pseudomonadati</taxon>
        <taxon>Pseudomonadota</taxon>
        <taxon>Alphaproteobacteria</taxon>
        <taxon>Caulobacterales</taxon>
        <taxon>Caulobacteraceae</taxon>
        <taxon>Asticcacaulis</taxon>
    </lineage>
</organism>
<accession>A0A1G4QUP0</accession>
<protein>
    <submittedName>
        <fullName evidence="6">Autotransporter secretion outer membrane protein TamA</fullName>
    </submittedName>
</protein>
<dbReference type="Proteomes" id="UP000199150">
    <property type="component" value="Unassembled WGS sequence"/>
</dbReference>
<dbReference type="STRING" id="260084.SAMN02927928_1500"/>
<reference evidence="7" key="1">
    <citation type="submission" date="2016-10" db="EMBL/GenBank/DDBJ databases">
        <authorList>
            <person name="Varghese N."/>
            <person name="Submissions S."/>
        </authorList>
    </citation>
    <scope>NUCLEOTIDE SEQUENCE [LARGE SCALE GENOMIC DNA]</scope>
    <source>
        <strain evidence="7">CGMCC 1.3431</strain>
    </source>
</reference>
<evidence type="ECO:0000256" key="1">
    <source>
        <dbReference type="ARBA" id="ARBA00004370"/>
    </source>
</evidence>
<dbReference type="PANTHER" id="PTHR12815">
    <property type="entry name" value="SORTING AND ASSEMBLY MACHINERY SAMM50 PROTEIN FAMILY MEMBER"/>
    <property type="match status" value="1"/>
</dbReference>
<dbReference type="EMBL" id="FMTS01000001">
    <property type="protein sequence ID" value="SCW47719.1"/>
    <property type="molecule type" value="Genomic_DNA"/>
</dbReference>
<dbReference type="InterPro" id="IPR000184">
    <property type="entry name" value="Bac_surfAg_D15"/>
</dbReference>
<evidence type="ECO:0000313" key="6">
    <source>
        <dbReference type="EMBL" id="SCW47719.1"/>
    </source>
</evidence>
<dbReference type="Pfam" id="PF01103">
    <property type="entry name" value="Omp85"/>
    <property type="match status" value="1"/>
</dbReference>
<dbReference type="PANTHER" id="PTHR12815:SF42">
    <property type="entry name" value="BACTERIAL SURFACE ANTIGEN (D15) DOMAIN-CONTAINING PROTEIN"/>
    <property type="match status" value="1"/>
</dbReference>
<evidence type="ECO:0000313" key="7">
    <source>
        <dbReference type="Proteomes" id="UP000199150"/>
    </source>
</evidence>
<dbReference type="InterPro" id="IPR039910">
    <property type="entry name" value="D15-like"/>
</dbReference>
<evidence type="ECO:0000256" key="3">
    <source>
        <dbReference type="ARBA" id="ARBA00023136"/>
    </source>
</evidence>
<evidence type="ECO:0000256" key="4">
    <source>
        <dbReference type="SAM" id="MobiDB-lite"/>
    </source>
</evidence>